<dbReference type="EMBL" id="JAYJJU010000003">
    <property type="protein sequence ID" value="MEB3031079.1"/>
    <property type="molecule type" value="Genomic_DNA"/>
</dbReference>
<evidence type="ECO:0000313" key="1">
    <source>
        <dbReference type="EMBL" id="MEB3031079.1"/>
    </source>
</evidence>
<accession>A0ABU5XSX2</accession>
<proteinExistence type="predicted"/>
<protein>
    <recommendedName>
        <fullName evidence="3">Tail terminator</fullName>
    </recommendedName>
</protein>
<evidence type="ECO:0000313" key="2">
    <source>
        <dbReference type="Proteomes" id="UP001298593"/>
    </source>
</evidence>
<name>A0ABU5XSX2_9MYCO</name>
<organism evidence="1 2">
    <name type="scientific">[Mycobacterium] nativiensis</name>
    <dbReference type="NCBI Taxonomy" id="2855503"/>
    <lineage>
        <taxon>Bacteria</taxon>
        <taxon>Bacillati</taxon>
        <taxon>Actinomycetota</taxon>
        <taxon>Actinomycetes</taxon>
        <taxon>Mycobacteriales</taxon>
        <taxon>Mycobacteriaceae</taxon>
        <taxon>Mycolicibacter</taxon>
    </lineage>
</organism>
<sequence length="133" mass="14193">MIRVQSVVLPLLRAALPGVEVVSWVHDVDYRTLPMISVRRAGGTRNPNAPTLHSLPMVELTAVSADGLVEAEELYDDALDVLFAAHRAQTIVTGVGYIQSLTESQGPTEAPSPPDTWAVAGTIRAGIKPERVG</sequence>
<evidence type="ECO:0008006" key="3">
    <source>
        <dbReference type="Google" id="ProtNLM"/>
    </source>
</evidence>
<dbReference type="Proteomes" id="UP001298593">
    <property type="component" value="Unassembled WGS sequence"/>
</dbReference>
<keyword evidence="2" id="KW-1185">Reference proteome</keyword>
<reference evidence="1 2" key="1">
    <citation type="submission" date="2023-12" db="EMBL/GenBank/DDBJ databases">
        <title>Description of new species of Mycobacterium terrae complex isolated from sewage at the Sao Paulo Zoological Park Foundation in Brazil.</title>
        <authorList>
            <person name="Romagnoli C.L."/>
            <person name="Conceicao E.C."/>
            <person name="Machado E."/>
            <person name="Barreto L.B.P.F."/>
            <person name="Sharma A."/>
            <person name="Silva N.M."/>
            <person name="Marques L.E."/>
            <person name="Juliana M.A."/>
            <person name="Lourenco M.C.S."/>
            <person name="Digiampietri L.A."/>
            <person name="Suffys P.N."/>
            <person name="Viana-Niero C."/>
        </authorList>
    </citation>
    <scope>NUCLEOTIDE SEQUENCE [LARGE SCALE GENOMIC DNA]</scope>
    <source>
        <strain evidence="1 2">MYC340</strain>
    </source>
</reference>
<dbReference type="RefSeq" id="WP_224971149.1">
    <property type="nucleotide sequence ID" value="NZ_JAYJJU010000003.1"/>
</dbReference>
<comment type="caution">
    <text evidence="1">The sequence shown here is derived from an EMBL/GenBank/DDBJ whole genome shotgun (WGS) entry which is preliminary data.</text>
</comment>
<gene>
    <name evidence="1" type="ORF">KV113_05870</name>
</gene>